<feature type="signal peptide" evidence="3">
    <location>
        <begin position="1"/>
        <end position="17"/>
    </location>
</feature>
<organism evidence="4 5">
    <name type="scientific">Botryosphaeria dothidea</name>
    <dbReference type="NCBI Taxonomy" id="55169"/>
    <lineage>
        <taxon>Eukaryota</taxon>
        <taxon>Fungi</taxon>
        <taxon>Dikarya</taxon>
        <taxon>Ascomycota</taxon>
        <taxon>Pezizomycotina</taxon>
        <taxon>Dothideomycetes</taxon>
        <taxon>Dothideomycetes incertae sedis</taxon>
        <taxon>Botryosphaeriales</taxon>
        <taxon>Botryosphaeriaceae</taxon>
        <taxon>Botryosphaeria</taxon>
    </lineage>
</organism>
<feature type="region of interest" description="Disordered" evidence="1">
    <location>
        <begin position="234"/>
        <end position="258"/>
    </location>
</feature>
<evidence type="ECO:0000256" key="3">
    <source>
        <dbReference type="SAM" id="SignalP"/>
    </source>
</evidence>
<dbReference type="EMBL" id="WWBZ02000016">
    <property type="protein sequence ID" value="KAF4309439.1"/>
    <property type="molecule type" value="Genomic_DNA"/>
</dbReference>
<sequence>MQTFNILILILFQSVLSYGLGPFPKLPKTRGKPSAKTAGKGKTAEPPEVDFGGSSLSSTSYRSSTRYTTSWSIQTSSPAITSPPSLSAVLDAPRSAWDSAGSSLAEEVSSFLVADNSSVSYTDNDTAIDTDSCETDTACSACADAVATIAACVSASSSSFISGGANYAWTCLCNDWIASEQTYTWVGSEFDAPYSSCVEYVSSSFADEISDWTPMNGFCSKVSASYWARAVETTSDGTGTTAPTTMTGSSSLPAQTSSGNRSAQSGLALFATLATVLVGLFFRVF</sequence>
<feature type="chain" id="PRO_5034123949" evidence="3">
    <location>
        <begin position="18"/>
        <end position="285"/>
    </location>
</feature>
<evidence type="ECO:0000313" key="5">
    <source>
        <dbReference type="Proteomes" id="UP000572817"/>
    </source>
</evidence>
<keyword evidence="2" id="KW-1133">Transmembrane helix</keyword>
<gene>
    <name evidence="4" type="ORF">GTA08_BOTSDO03216</name>
</gene>
<proteinExistence type="predicted"/>
<reference evidence="4" key="1">
    <citation type="submission" date="2020-04" db="EMBL/GenBank/DDBJ databases">
        <title>Genome Assembly and Annotation of Botryosphaeria dothidea sdau 11-99, a Latent Pathogen of Apple Fruit Ring Rot in China.</title>
        <authorList>
            <person name="Yu C."/>
            <person name="Diao Y."/>
            <person name="Lu Q."/>
            <person name="Zhao J."/>
            <person name="Cui S."/>
            <person name="Peng C."/>
            <person name="He B."/>
            <person name="Liu H."/>
        </authorList>
    </citation>
    <scope>NUCLEOTIDE SEQUENCE [LARGE SCALE GENOMIC DNA]</scope>
    <source>
        <strain evidence="4">Sdau11-99</strain>
    </source>
</reference>
<evidence type="ECO:0000313" key="4">
    <source>
        <dbReference type="EMBL" id="KAF4309439.1"/>
    </source>
</evidence>
<feature type="transmembrane region" description="Helical" evidence="2">
    <location>
        <begin position="266"/>
        <end position="284"/>
    </location>
</feature>
<dbReference type="OrthoDB" id="10628469at2759"/>
<protein>
    <submittedName>
        <fullName evidence="4">Uncharacterized protein</fullName>
    </submittedName>
</protein>
<keyword evidence="5" id="KW-1185">Reference proteome</keyword>
<dbReference type="AlphaFoldDB" id="A0A8H4J018"/>
<name>A0A8H4J018_9PEZI</name>
<keyword evidence="2" id="KW-0812">Transmembrane</keyword>
<evidence type="ECO:0000256" key="1">
    <source>
        <dbReference type="SAM" id="MobiDB-lite"/>
    </source>
</evidence>
<feature type="compositionally biased region" description="Low complexity" evidence="1">
    <location>
        <begin position="234"/>
        <end position="251"/>
    </location>
</feature>
<keyword evidence="3" id="KW-0732">Signal</keyword>
<comment type="caution">
    <text evidence="4">The sequence shown here is derived from an EMBL/GenBank/DDBJ whole genome shotgun (WGS) entry which is preliminary data.</text>
</comment>
<accession>A0A8H4J018</accession>
<dbReference type="Proteomes" id="UP000572817">
    <property type="component" value="Unassembled WGS sequence"/>
</dbReference>
<keyword evidence="2" id="KW-0472">Membrane</keyword>
<evidence type="ECO:0000256" key="2">
    <source>
        <dbReference type="SAM" id="Phobius"/>
    </source>
</evidence>
<feature type="region of interest" description="Disordered" evidence="1">
    <location>
        <begin position="27"/>
        <end position="61"/>
    </location>
</feature>